<gene>
    <name evidence="2" type="ORF">CSAL01_01029</name>
</gene>
<dbReference type="OrthoDB" id="4830640at2759"/>
<comment type="caution">
    <text evidence="2">The sequence shown here is derived from an EMBL/GenBank/DDBJ whole genome shotgun (WGS) entry which is preliminary data.</text>
</comment>
<organism evidence="2 3">
    <name type="scientific">Colletotrichum salicis</name>
    <dbReference type="NCBI Taxonomy" id="1209931"/>
    <lineage>
        <taxon>Eukaryota</taxon>
        <taxon>Fungi</taxon>
        <taxon>Dikarya</taxon>
        <taxon>Ascomycota</taxon>
        <taxon>Pezizomycotina</taxon>
        <taxon>Sordariomycetes</taxon>
        <taxon>Hypocreomycetidae</taxon>
        <taxon>Glomerellales</taxon>
        <taxon>Glomerellaceae</taxon>
        <taxon>Colletotrichum</taxon>
        <taxon>Colletotrichum acutatum species complex</taxon>
    </lineage>
</organism>
<dbReference type="Proteomes" id="UP000070121">
    <property type="component" value="Unassembled WGS sequence"/>
</dbReference>
<dbReference type="EMBL" id="JFFI01000425">
    <property type="protein sequence ID" value="KXH67791.1"/>
    <property type="molecule type" value="Genomic_DNA"/>
</dbReference>
<evidence type="ECO:0000313" key="3">
    <source>
        <dbReference type="Proteomes" id="UP000070121"/>
    </source>
</evidence>
<feature type="region of interest" description="Disordered" evidence="1">
    <location>
        <begin position="181"/>
        <end position="237"/>
    </location>
</feature>
<proteinExistence type="predicted"/>
<protein>
    <submittedName>
        <fullName evidence="2">Uncharacterized protein</fullName>
    </submittedName>
</protein>
<evidence type="ECO:0000256" key="1">
    <source>
        <dbReference type="SAM" id="MobiDB-lite"/>
    </source>
</evidence>
<name>A0A135V5D3_9PEZI</name>
<reference evidence="2 3" key="1">
    <citation type="submission" date="2014-02" db="EMBL/GenBank/DDBJ databases">
        <title>The genome sequence of Colletotrichum salicis CBS 607.94.</title>
        <authorList>
            <person name="Baroncelli R."/>
            <person name="Thon M.R."/>
        </authorList>
    </citation>
    <scope>NUCLEOTIDE SEQUENCE [LARGE SCALE GENOMIC DNA]</scope>
    <source>
        <strain evidence="2 3">CBS 607.94</strain>
    </source>
</reference>
<accession>A0A135V5D3</accession>
<sequence>MNYTTDLLFASAAKYARAGQSHSNDNKTDNDTCVKQIIVDGTEIPRNMTITKRGFLGLPFLAYMKSDSPTDVVKVISARDELDSWAHLIRQYKTAKSMFDLIRSCSSWIDTSQLDSSLEGLTQVKLAHAVHETLRNANFEWWATSYLYQFIDGTEIFESLEDREAFDKCIELRKESTLKLNKKRPSKRLGTTSSRPRVQKLIEGAARHTPCGRKTRNGTKKGKGKKDQGEPEGQVQISVAMLA</sequence>
<evidence type="ECO:0000313" key="2">
    <source>
        <dbReference type="EMBL" id="KXH67791.1"/>
    </source>
</evidence>
<keyword evidence="3" id="KW-1185">Reference proteome</keyword>
<feature type="compositionally biased region" description="Basic residues" evidence="1">
    <location>
        <begin position="210"/>
        <end position="224"/>
    </location>
</feature>
<dbReference type="AlphaFoldDB" id="A0A135V5D3"/>